<dbReference type="PIRSF" id="PIRSF002419">
    <property type="entry name" value="Tetraspanin"/>
    <property type="match status" value="1"/>
</dbReference>
<keyword evidence="6" id="KW-0325">Glycoprotein</keyword>
<keyword evidence="3 10" id="KW-0812">Transmembrane</keyword>
<dbReference type="PANTHER" id="PTHR19282">
    <property type="entry name" value="TETRASPANIN"/>
    <property type="match status" value="1"/>
</dbReference>
<evidence type="ECO:0000256" key="7">
    <source>
        <dbReference type="ARBA" id="ARBA00046464"/>
    </source>
</evidence>
<evidence type="ECO:0000256" key="10">
    <source>
        <dbReference type="RuleBase" id="RU361218"/>
    </source>
</evidence>
<feature type="disulfide bond" evidence="9">
    <location>
        <begin position="190"/>
        <end position="205"/>
    </location>
</feature>
<dbReference type="Proteomes" id="UP000472271">
    <property type="component" value="Chromosome 8"/>
</dbReference>
<feature type="transmembrane region" description="Helical" evidence="10">
    <location>
        <begin position="51"/>
        <end position="71"/>
    </location>
</feature>
<proteinExistence type="inferred from homology"/>
<evidence type="ECO:0000256" key="9">
    <source>
        <dbReference type="PIRSR" id="PIRSR002419-1"/>
    </source>
</evidence>
<evidence type="ECO:0000256" key="1">
    <source>
        <dbReference type="ARBA" id="ARBA00004127"/>
    </source>
</evidence>
<comment type="function">
    <text evidence="8">Structural component of specialized membrane microdomains known as tetraspanin-enriched microdomains (TERMs), which act as platforms for receptor clustering and signaling. Participates thereby in diverse biological functions such as cell signal transduction, adhesion, migration and protein trafficking. Regulates neuronal differentiation in response to NGF by facilitating NGF-mediated activation of NTRK1/TRKA receptor tyrosine kinase and subsequent downstream signaling pathways. Plays a role in the inhibition of TNFalpha-induced apoptosis. Mechanistically, inhibits the NF-kappa-B signaling pathway by blocking phosphorylation of CHUK. Also promotes the stability of the thiamine transporter 1/SLC19A2 in intestinal epithelial cells leading to an increase of thiamine uptake process.</text>
</comment>
<evidence type="ECO:0000256" key="8">
    <source>
        <dbReference type="ARBA" id="ARBA00054958"/>
    </source>
</evidence>
<reference evidence="11" key="2">
    <citation type="submission" date="2025-08" db="UniProtKB">
        <authorList>
            <consortium name="Ensembl"/>
        </authorList>
    </citation>
    <scope>IDENTIFICATION</scope>
</reference>
<evidence type="ECO:0000256" key="2">
    <source>
        <dbReference type="ARBA" id="ARBA00006840"/>
    </source>
</evidence>
<protein>
    <recommendedName>
        <fullName evidence="10">Tetraspanin</fullName>
    </recommendedName>
</protein>
<dbReference type="Ensembl" id="ENSSORT00005004383.1">
    <property type="protein sequence ID" value="ENSSORP00005004257.1"/>
    <property type="gene ID" value="ENSSORG00005002581.1"/>
</dbReference>
<reference evidence="11" key="3">
    <citation type="submission" date="2025-09" db="UniProtKB">
        <authorList>
            <consortium name="Ensembl"/>
        </authorList>
    </citation>
    <scope>IDENTIFICATION</scope>
</reference>
<dbReference type="Gene3D" id="1.10.1450.10">
    <property type="entry name" value="Tetraspanin"/>
    <property type="match status" value="1"/>
</dbReference>
<comment type="subunit">
    <text evidence="7">Interacts with SLC19A2. Interacts with NTRK1/TRKA.</text>
</comment>
<dbReference type="GO" id="GO:0005886">
    <property type="term" value="C:plasma membrane"/>
    <property type="evidence" value="ECO:0007669"/>
    <property type="project" value="TreeGrafter"/>
</dbReference>
<dbReference type="InterPro" id="IPR008952">
    <property type="entry name" value="Tetraspanin_EC2_sf"/>
</dbReference>
<feature type="transmembrane region" description="Helical" evidence="10">
    <location>
        <begin position="91"/>
        <end position="111"/>
    </location>
</feature>
<keyword evidence="9" id="KW-1015">Disulfide bond</keyword>
<dbReference type="InParanoid" id="A0A672YI48"/>
<sequence>MSALQCATCYLRPTQSGNDAKNQTHFKLWLWWSDISSMTISQCDTVQLRMLSFHFVWQVVGIALLGLGLWLRFSNSTRGIFEIQELNSSTFVIGVTVLIVLGSVMLIVVSFGDYGACSEKTCALQVFSGLVAFLAGLEIVIGVLAYSKSDEVGLRIAEFYSSLYALYVSSGGDPAIGVILTFIHNALHCCGVTGVKVIEIAQKTCPKPDGFMEHLVMPNCPLTIATTFDSKASLVMGLFVGTEVLLITALACSVTLLKQIKKDQRDVTAYYSSVY</sequence>
<feature type="transmembrane region" description="Helical" evidence="10">
    <location>
        <begin position="123"/>
        <end position="146"/>
    </location>
</feature>
<evidence type="ECO:0000256" key="3">
    <source>
        <dbReference type="ARBA" id="ARBA00022692"/>
    </source>
</evidence>
<comment type="subcellular location">
    <subcellularLocation>
        <location evidence="1">Endomembrane system</location>
        <topology evidence="1">Multi-pass membrane protein</topology>
    </subcellularLocation>
    <subcellularLocation>
        <location evidence="10">Membrane</location>
        <topology evidence="10">Multi-pass membrane protein</topology>
    </subcellularLocation>
</comment>
<reference evidence="11" key="1">
    <citation type="submission" date="2019-06" db="EMBL/GenBank/DDBJ databases">
        <authorList>
            <consortium name="Wellcome Sanger Institute Data Sharing"/>
        </authorList>
    </citation>
    <scope>NUCLEOTIDE SEQUENCE [LARGE SCALE GENOMIC DNA]</scope>
</reference>
<keyword evidence="4 10" id="KW-1133">Transmembrane helix</keyword>
<keyword evidence="12" id="KW-1185">Reference proteome</keyword>
<name>A0A672YI48_9TELE</name>
<evidence type="ECO:0000313" key="12">
    <source>
        <dbReference type="Proteomes" id="UP000472271"/>
    </source>
</evidence>
<feature type="transmembrane region" description="Helical" evidence="10">
    <location>
        <begin position="234"/>
        <end position="257"/>
    </location>
</feature>
<dbReference type="InterPro" id="IPR000301">
    <property type="entry name" value="Tetraspanin_animals"/>
</dbReference>
<organism evidence="11 12">
    <name type="scientific">Sphaeramia orbicularis</name>
    <name type="common">orbiculate cardinalfish</name>
    <dbReference type="NCBI Taxonomy" id="375764"/>
    <lineage>
        <taxon>Eukaryota</taxon>
        <taxon>Metazoa</taxon>
        <taxon>Chordata</taxon>
        <taxon>Craniata</taxon>
        <taxon>Vertebrata</taxon>
        <taxon>Euteleostomi</taxon>
        <taxon>Actinopterygii</taxon>
        <taxon>Neopterygii</taxon>
        <taxon>Teleostei</taxon>
        <taxon>Neoteleostei</taxon>
        <taxon>Acanthomorphata</taxon>
        <taxon>Gobiaria</taxon>
        <taxon>Kurtiformes</taxon>
        <taxon>Apogonoidei</taxon>
        <taxon>Apogonidae</taxon>
        <taxon>Apogoninae</taxon>
        <taxon>Sphaeramia</taxon>
    </lineage>
</organism>
<evidence type="ECO:0000256" key="5">
    <source>
        <dbReference type="ARBA" id="ARBA00023136"/>
    </source>
</evidence>
<dbReference type="GO" id="GO:0012505">
    <property type="term" value="C:endomembrane system"/>
    <property type="evidence" value="ECO:0007669"/>
    <property type="project" value="UniProtKB-SubCell"/>
</dbReference>
<dbReference type="AlphaFoldDB" id="A0A672YI48"/>
<accession>A0A672YI48</accession>
<dbReference type="SUPFAM" id="SSF48652">
    <property type="entry name" value="Tetraspanin"/>
    <property type="match status" value="1"/>
</dbReference>
<comment type="similarity">
    <text evidence="2 10">Belongs to the tetraspanin (TM4SF) family.</text>
</comment>
<dbReference type="PRINTS" id="PR00259">
    <property type="entry name" value="TMFOUR"/>
</dbReference>
<evidence type="ECO:0000256" key="4">
    <source>
        <dbReference type="ARBA" id="ARBA00022989"/>
    </source>
</evidence>
<dbReference type="Pfam" id="PF00335">
    <property type="entry name" value="Tetraspanin"/>
    <property type="match status" value="1"/>
</dbReference>
<evidence type="ECO:0000313" key="11">
    <source>
        <dbReference type="Ensembl" id="ENSSORP00005004257.1"/>
    </source>
</evidence>
<dbReference type="InterPro" id="IPR018499">
    <property type="entry name" value="Tetraspanin/Peripherin"/>
</dbReference>
<evidence type="ECO:0000256" key="6">
    <source>
        <dbReference type="ARBA" id="ARBA00023180"/>
    </source>
</evidence>
<dbReference type="PANTHER" id="PTHR19282:SF216">
    <property type="entry name" value="TETRASPANIN-1"/>
    <property type="match status" value="1"/>
</dbReference>
<gene>
    <name evidence="11" type="primary">zgc:65811</name>
</gene>
<keyword evidence="5 10" id="KW-0472">Membrane</keyword>